<keyword evidence="2" id="KW-1003">Cell membrane</keyword>
<accession>A0A239KGD0</accession>
<reference evidence="13" key="1">
    <citation type="submission" date="2017-06" db="EMBL/GenBank/DDBJ databases">
        <authorList>
            <person name="Varghese N."/>
            <person name="Submissions S."/>
        </authorList>
    </citation>
    <scope>NUCLEOTIDE SEQUENCE [LARGE SCALE GENOMIC DNA]</scope>
    <source>
        <strain evidence="13">DSM 22348</strain>
    </source>
</reference>
<dbReference type="InterPro" id="IPR004089">
    <property type="entry name" value="MCPsignal_dom"/>
</dbReference>
<dbReference type="CDD" id="cd00130">
    <property type="entry name" value="PAS"/>
    <property type="match status" value="1"/>
</dbReference>
<keyword evidence="6" id="KW-0472">Membrane</keyword>
<feature type="domain" description="Methyl-accepting transducer" evidence="10">
    <location>
        <begin position="260"/>
        <end position="324"/>
    </location>
</feature>
<dbReference type="SUPFAM" id="SSF55785">
    <property type="entry name" value="PYP-like sensor domain (PAS domain)"/>
    <property type="match status" value="1"/>
</dbReference>
<dbReference type="OrthoDB" id="9807021at2"/>
<evidence type="ECO:0000256" key="8">
    <source>
        <dbReference type="PROSITE-ProRule" id="PRU00284"/>
    </source>
</evidence>
<dbReference type="SUPFAM" id="SSF58104">
    <property type="entry name" value="Methyl-accepting chemotaxis protein (MCP) signaling domain"/>
    <property type="match status" value="1"/>
</dbReference>
<feature type="coiled-coil region" evidence="9">
    <location>
        <begin position="43"/>
        <end position="112"/>
    </location>
</feature>
<evidence type="ECO:0000256" key="4">
    <source>
        <dbReference type="ARBA" id="ARBA00022692"/>
    </source>
</evidence>
<evidence type="ECO:0000259" key="10">
    <source>
        <dbReference type="PROSITE" id="PS50111"/>
    </source>
</evidence>
<name>A0A239KGD0_9PSED</name>
<keyword evidence="13" id="KW-1185">Reference proteome</keyword>
<keyword evidence="4" id="KW-0812">Transmembrane</keyword>
<dbReference type="PANTHER" id="PTHR32089">
    <property type="entry name" value="METHYL-ACCEPTING CHEMOTAXIS PROTEIN MCPB"/>
    <property type="match status" value="1"/>
</dbReference>
<dbReference type="Pfam" id="PF00015">
    <property type="entry name" value="MCPsignal"/>
    <property type="match status" value="1"/>
</dbReference>
<evidence type="ECO:0000256" key="3">
    <source>
        <dbReference type="ARBA" id="ARBA00022481"/>
    </source>
</evidence>
<dbReference type="RefSeq" id="WP_042130626.1">
    <property type="nucleotide sequence ID" value="NZ_FZOL01000026.1"/>
</dbReference>
<dbReference type="PROSITE" id="PS50113">
    <property type="entry name" value="PAC"/>
    <property type="match status" value="1"/>
</dbReference>
<keyword evidence="5" id="KW-1133">Transmembrane helix</keyword>
<dbReference type="InterPro" id="IPR000700">
    <property type="entry name" value="PAS-assoc_C"/>
</dbReference>
<keyword evidence="7 8" id="KW-0807">Transducer</keyword>
<evidence type="ECO:0000256" key="6">
    <source>
        <dbReference type="ARBA" id="ARBA00023136"/>
    </source>
</evidence>
<evidence type="ECO:0000313" key="13">
    <source>
        <dbReference type="Proteomes" id="UP000198407"/>
    </source>
</evidence>
<dbReference type="PANTHER" id="PTHR32089:SF112">
    <property type="entry name" value="LYSOZYME-LIKE PROTEIN-RELATED"/>
    <property type="match status" value="1"/>
</dbReference>
<comment type="subcellular location">
    <subcellularLocation>
        <location evidence="1">Cell membrane</location>
    </subcellularLocation>
</comment>
<dbReference type="Proteomes" id="UP000198407">
    <property type="component" value="Unassembled WGS sequence"/>
</dbReference>
<dbReference type="Gene3D" id="6.10.250.3200">
    <property type="match status" value="1"/>
</dbReference>
<dbReference type="NCBIfam" id="TIGR00229">
    <property type="entry name" value="sensory_box"/>
    <property type="match status" value="1"/>
</dbReference>
<evidence type="ECO:0000256" key="5">
    <source>
        <dbReference type="ARBA" id="ARBA00022989"/>
    </source>
</evidence>
<dbReference type="SMART" id="SM00086">
    <property type="entry name" value="PAC"/>
    <property type="match status" value="1"/>
</dbReference>
<dbReference type="InterPro" id="IPR001610">
    <property type="entry name" value="PAC"/>
</dbReference>
<dbReference type="GO" id="GO:0007165">
    <property type="term" value="P:signal transduction"/>
    <property type="evidence" value="ECO:0007669"/>
    <property type="project" value="UniProtKB-KW"/>
</dbReference>
<evidence type="ECO:0000256" key="2">
    <source>
        <dbReference type="ARBA" id="ARBA00022475"/>
    </source>
</evidence>
<evidence type="ECO:0000313" key="12">
    <source>
        <dbReference type="EMBL" id="SNT16752.1"/>
    </source>
</evidence>
<feature type="domain" description="PAC" evidence="11">
    <location>
        <begin position="197"/>
        <end position="249"/>
    </location>
</feature>
<dbReference type="STRING" id="1215104.GCA_000730585_00070"/>
<sequence>MFFRNDHWVRELQALLARVSEGQRWADLETPQLQRHPAVLAALGGLAARREQEQRQLDEARSLGQALRAQVEQAQDQGHAAAAQVERLEQCCADLQASHDELQRQLDGQRQQAAIWAQLEATITEGTWDIKVVQGDLQHPDSHMRISNQFRAVMGYAAGELPDGWDAQVSITHPDDLAQVLALFEREIVKPGGTGEYVCEYRMRHKTRGYIWCRERGCAVRDERGALTRVIGAVRDISDERSAQDSHERMLAQNQTTYAQIATVVGVIKSIAEQTNLLALNAAIEAARAGEVGRGFSVVAEEVKKLANSTRQATQQIQSMLEER</sequence>
<evidence type="ECO:0000256" key="9">
    <source>
        <dbReference type="SAM" id="Coils"/>
    </source>
</evidence>
<dbReference type="InterPro" id="IPR035965">
    <property type="entry name" value="PAS-like_dom_sf"/>
</dbReference>
<organism evidence="12 13">
    <name type="scientific">Pseudomonas japonica</name>
    <dbReference type="NCBI Taxonomy" id="256466"/>
    <lineage>
        <taxon>Bacteria</taxon>
        <taxon>Pseudomonadati</taxon>
        <taxon>Pseudomonadota</taxon>
        <taxon>Gammaproteobacteria</taxon>
        <taxon>Pseudomonadales</taxon>
        <taxon>Pseudomonadaceae</taxon>
        <taxon>Pseudomonas</taxon>
    </lineage>
</organism>
<dbReference type="EMBL" id="FZOL01000026">
    <property type="protein sequence ID" value="SNT16752.1"/>
    <property type="molecule type" value="Genomic_DNA"/>
</dbReference>
<keyword evidence="3" id="KW-0488">Methylation</keyword>
<dbReference type="GO" id="GO:0005886">
    <property type="term" value="C:plasma membrane"/>
    <property type="evidence" value="ECO:0007669"/>
    <property type="project" value="UniProtKB-SubCell"/>
</dbReference>
<evidence type="ECO:0000256" key="1">
    <source>
        <dbReference type="ARBA" id="ARBA00004236"/>
    </source>
</evidence>
<evidence type="ECO:0000256" key="7">
    <source>
        <dbReference type="ARBA" id="ARBA00023224"/>
    </source>
</evidence>
<dbReference type="AlphaFoldDB" id="A0A239KGD0"/>
<dbReference type="InterPro" id="IPR000014">
    <property type="entry name" value="PAS"/>
</dbReference>
<evidence type="ECO:0000259" key="11">
    <source>
        <dbReference type="PROSITE" id="PS50113"/>
    </source>
</evidence>
<keyword evidence="9" id="KW-0175">Coiled coil</keyword>
<dbReference type="PROSITE" id="PS50111">
    <property type="entry name" value="CHEMOTAXIS_TRANSDUC_2"/>
    <property type="match status" value="1"/>
</dbReference>
<proteinExistence type="predicted"/>
<dbReference type="GO" id="GO:0006935">
    <property type="term" value="P:chemotaxis"/>
    <property type="evidence" value="ECO:0007669"/>
    <property type="project" value="UniProtKB-ARBA"/>
</dbReference>
<dbReference type="Gene3D" id="3.30.450.20">
    <property type="entry name" value="PAS domain"/>
    <property type="match status" value="1"/>
</dbReference>
<protein>
    <submittedName>
        <fullName evidence="12">Methyl-accepting chemotaxis sensory transducer with Pas/Pac sensor</fullName>
    </submittedName>
</protein>
<gene>
    <name evidence="12" type="ORF">SAMN05444352_12679</name>
</gene>